<protein>
    <recommendedName>
        <fullName evidence="1">protein-ribulosamine 3-kinase</fullName>
        <ecNumber evidence="1">2.7.1.172</ecNumber>
    </recommendedName>
</protein>
<dbReference type="PIRSF" id="PIRSF006221">
    <property type="entry name" value="Ketosamine-3-kinase"/>
    <property type="match status" value="1"/>
</dbReference>
<comment type="similarity">
    <text evidence="3">Belongs to the fructosamine kinase family.</text>
</comment>
<keyword evidence="3" id="KW-0418">Kinase</keyword>
<name>A0A3D8QA02_9HELO</name>
<dbReference type="InterPro" id="IPR011009">
    <property type="entry name" value="Kinase-like_dom_sf"/>
</dbReference>
<dbReference type="Pfam" id="PF03881">
    <property type="entry name" value="Fructosamin_kin"/>
    <property type="match status" value="1"/>
</dbReference>
<dbReference type="AlphaFoldDB" id="A0A3D8QA02"/>
<dbReference type="InterPro" id="IPR016477">
    <property type="entry name" value="Fructo-/Ketosamine-3-kinase"/>
</dbReference>
<gene>
    <name evidence="4" type="ORF">BP5796_12214</name>
</gene>
<evidence type="ECO:0000256" key="3">
    <source>
        <dbReference type="PIRNR" id="PIRNR006221"/>
    </source>
</evidence>
<accession>A0A3D8QA02</accession>
<organism evidence="4 5">
    <name type="scientific">Coleophoma crateriformis</name>
    <dbReference type="NCBI Taxonomy" id="565419"/>
    <lineage>
        <taxon>Eukaryota</taxon>
        <taxon>Fungi</taxon>
        <taxon>Dikarya</taxon>
        <taxon>Ascomycota</taxon>
        <taxon>Pezizomycotina</taxon>
        <taxon>Leotiomycetes</taxon>
        <taxon>Helotiales</taxon>
        <taxon>Dermateaceae</taxon>
        <taxon>Coleophoma</taxon>
    </lineage>
</organism>
<dbReference type="GO" id="GO:0102193">
    <property type="term" value="F:protein-ribulosamine 3-kinase activity"/>
    <property type="evidence" value="ECO:0007669"/>
    <property type="project" value="UniProtKB-EC"/>
</dbReference>
<dbReference type="Proteomes" id="UP000256328">
    <property type="component" value="Unassembled WGS sequence"/>
</dbReference>
<evidence type="ECO:0000256" key="1">
    <source>
        <dbReference type="ARBA" id="ARBA00011961"/>
    </source>
</evidence>
<keyword evidence="5" id="KW-1185">Reference proteome</keyword>
<evidence type="ECO:0000313" key="4">
    <source>
        <dbReference type="EMBL" id="RDW58284.1"/>
    </source>
</evidence>
<dbReference type="GO" id="GO:0016301">
    <property type="term" value="F:kinase activity"/>
    <property type="evidence" value="ECO:0007669"/>
    <property type="project" value="UniProtKB-UniRule"/>
</dbReference>
<dbReference type="SUPFAM" id="SSF56112">
    <property type="entry name" value="Protein kinase-like (PK-like)"/>
    <property type="match status" value="1"/>
</dbReference>
<dbReference type="PANTHER" id="PTHR12149">
    <property type="entry name" value="FRUCTOSAMINE 3 KINASE-RELATED PROTEIN"/>
    <property type="match status" value="1"/>
</dbReference>
<dbReference type="EC" id="2.7.1.172" evidence="1"/>
<comment type="catalytic activity">
    <reaction evidence="2">
        <text>N(6)-D-ribulosyl-L-lysyl-[protein] + ATP = N(6)-(3-O-phospho-D-ribulosyl)-L-lysyl-[protein] + ADP + H(+)</text>
        <dbReference type="Rhea" id="RHEA:48432"/>
        <dbReference type="Rhea" id="RHEA-COMP:12103"/>
        <dbReference type="Rhea" id="RHEA-COMP:12104"/>
        <dbReference type="ChEBI" id="CHEBI:15378"/>
        <dbReference type="ChEBI" id="CHEBI:30616"/>
        <dbReference type="ChEBI" id="CHEBI:90418"/>
        <dbReference type="ChEBI" id="CHEBI:90420"/>
        <dbReference type="ChEBI" id="CHEBI:456216"/>
        <dbReference type="EC" id="2.7.1.172"/>
    </reaction>
    <physiologicalReaction direction="left-to-right" evidence="2">
        <dbReference type="Rhea" id="RHEA:48433"/>
    </physiologicalReaction>
</comment>
<dbReference type="Gene3D" id="3.90.1200.10">
    <property type="match status" value="1"/>
</dbReference>
<keyword evidence="3" id="KW-0808">Transferase</keyword>
<evidence type="ECO:0000313" key="5">
    <source>
        <dbReference type="Proteomes" id="UP000256328"/>
    </source>
</evidence>
<comment type="caution">
    <text evidence="4">The sequence shown here is derived from an EMBL/GenBank/DDBJ whole genome shotgun (WGS) entry which is preliminary data.</text>
</comment>
<dbReference type="EMBL" id="PDLN01000021">
    <property type="protein sequence ID" value="RDW58284.1"/>
    <property type="molecule type" value="Genomic_DNA"/>
</dbReference>
<dbReference type="PANTHER" id="PTHR12149:SF8">
    <property type="entry name" value="PROTEIN-RIBULOSAMINE 3-KINASE"/>
    <property type="match status" value="1"/>
</dbReference>
<sequence>MSVKPIAYGTCSSIPDTHFFISEFKRLSSDLGDVESFRSAIATMHKRSAVLHQKLFESGQIPAKFGFHVPTHLGMLPLETGWHSSWTAFFTLAMKSIMTFEREAQGPSEEMECLEIRLLKEVVPRLLTPLENGPNKIQPVLVHGDLMLGNARKDQDTNKPTLYDAGSFWAHNECDLGKWGAARYHIGPEYFDEYHKHIPKSAPEEDWEDRIILYTIRNNLLSASHYGDRKDLRNLALRDMRFLVEKYGNNGDARHAEG</sequence>
<reference evidence="4 5" key="1">
    <citation type="journal article" date="2018" name="IMA Fungus">
        <title>IMA Genome-F 9: Draft genome sequence of Annulohypoxylon stygium, Aspergillus mulundensis, Berkeleyomyces basicola (syn. Thielaviopsis basicola), Ceratocystis smalleyi, two Cercospora beticola strains, Coleophoma cylindrospora, Fusarium fracticaudum, Phialophora cf. hyalina, and Morchella septimelata.</title>
        <authorList>
            <person name="Wingfield B.D."/>
            <person name="Bills G.F."/>
            <person name="Dong Y."/>
            <person name="Huang W."/>
            <person name="Nel W.J."/>
            <person name="Swalarsk-Parry B.S."/>
            <person name="Vaghefi N."/>
            <person name="Wilken P.M."/>
            <person name="An Z."/>
            <person name="de Beer Z.W."/>
            <person name="De Vos L."/>
            <person name="Chen L."/>
            <person name="Duong T.A."/>
            <person name="Gao Y."/>
            <person name="Hammerbacher A."/>
            <person name="Kikkert J.R."/>
            <person name="Li Y."/>
            <person name="Li H."/>
            <person name="Li K."/>
            <person name="Li Q."/>
            <person name="Liu X."/>
            <person name="Ma X."/>
            <person name="Naidoo K."/>
            <person name="Pethybridge S.J."/>
            <person name="Sun J."/>
            <person name="Steenkamp E.T."/>
            <person name="van der Nest M.A."/>
            <person name="van Wyk S."/>
            <person name="Wingfield M.J."/>
            <person name="Xiong C."/>
            <person name="Yue Q."/>
            <person name="Zhang X."/>
        </authorList>
    </citation>
    <scope>NUCLEOTIDE SEQUENCE [LARGE SCALE GENOMIC DNA]</scope>
    <source>
        <strain evidence="4 5">BP5796</strain>
    </source>
</reference>
<dbReference type="OrthoDB" id="5772781at2759"/>
<evidence type="ECO:0000256" key="2">
    <source>
        <dbReference type="ARBA" id="ARBA00048655"/>
    </source>
</evidence>
<proteinExistence type="inferred from homology"/>